<gene>
    <name evidence="1" type="ORF">ODU72_04930</name>
</gene>
<evidence type="ECO:0000313" key="1">
    <source>
        <dbReference type="EMBL" id="MDB6258023.1"/>
    </source>
</evidence>
<name>A0A9X4AAE2_LACAM</name>
<dbReference type="AlphaFoldDB" id="A0A9X4AAE2"/>
<evidence type="ECO:0000313" key="2">
    <source>
        <dbReference type="Proteomes" id="UP001141981"/>
    </source>
</evidence>
<proteinExistence type="predicted"/>
<organism evidence="1 2">
    <name type="scientific">Lactobacillus amylovorus</name>
    <dbReference type="NCBI Taxonomy" id="1604"/>
    <lineage>
        <taxon>Bacteria</taxon>
        <taxon>Bacillati</taxon>
        <taxon>Bacillota</taxon>
        <taxon>Bacilli</taxon>
        <taxon>Lactobacillales</taxon>
        <taxon>Lactobacillaceae</taxon>
        <taxon>Lactobacillus</taxon>
    </lineage>
</organism>
<accession>A0A9X4AAE2</accession>
<protein>
    <submittedName>
        <fullName evidence="1">Uncharacterized protein</fullName>
    </submittedName>
</protein>
<sequence length="153" mass="17955">MNLKRVKRMVPIQVGERTAYEVDRDGKWLISWGTPITINSFDFFFVPISNAKGVVIQAYSLDSLKLFTSQQISFKTAYLNCATEADFIKTVMPMIARIDKALREPKSDGFWEDFFQNEYLAAIIECGARNEKERRLLKKFDNKENQKERHYRK</sequence>
<dbReference type="EMBL" id="JAOTGY010000007">
    <property type="protein sequence ID" value="MDB6258023.1"/>
    <property type="molecule type" value="Genomic_DNA"/>
</dbReference>
<comment type="caution">
    <text evidence="1">The sequence shown here is derived from an EMBL/GenBank/DDBJ whole genome shotgun (WGS) entry which is preliminary data.</text>
</comment>
<reference evidence="1" key="2">
    <citation type="submission" date="2022-10" db="EMBL/GenBank/DDBJ databases">
        <authorList>
            <person name="Kostovova I."/>
            <person name="Moravkova M."/>
            <person name="Pechar R."/>
        </authorList>
    </citation>
    <scope>NUCLEOTIDE SEQUENCE</scope>
    <source>
        <strain evidence="1">M490A</strain>
    </source>
</reference>
<reference evidence="1" key="1">
    <citation type="journal article" date="2022" name="Microorganisms">
        <title>Antibiotic Susceptibility, Resistance Gene Determinants and Corresponding Genomic Regions in Lactobacillus amylovorus Isolates Derived from Wild Boars and Domestic Pigs.</title>
        <authorList>
            <person name="Moravkova M."/>
            <person name="Kostovova I."/>
            <person name="Kavanova K."/>
            <person name="Pechar R."/>
            <person name="Stanek S."/>
            <person name="Brychta A."/>
            <person name="Zeman M."/>
            <person name="Kubasova T."/>
        </authorList>
    </citation>
    <scope>NUCLEOTIDE SEQUENCE</scope>
    <source>
        <strain evidence="1">M490A</strain>
    </source>
</reference>
<dbReference type="RefSeq" id="WP_271880774.1">
    <property type="nucleotide sequence ID" value="NZ_JAOTGY010000007.1"/>
</dbReference>
<dbReference type="Proteomes" id="UP001141981">
    <property type="component" value="Unassembled WGS sequence"/>
</dbReference>